<protein>
    <submittedName>
        <fullName evidence="1">Uncharacterized protein</fullName>
    </submittedName>
</protein>
<organism evidence="1">
    <name type="scientific">marine sediment metagenome</name>
    <dbReference type="NCBI Taxonomy" id="412755"/>
    <lineage>
        <taxon>unclassified sequences</taxon>
        <taxon>metagenomes</taxon>
        <taxon>ecological metagenomes</taxon>
    </lineage>
</organism>
<sequence>MKEKLNIIVNWDKNKEIVTLSKKDWEKMIELIARDHEVNHFNWSNNVEKETKSL</sequence>
<gene>
    <name evidence="1" type="ORF">LCGC14_2041590</name>
</gene>
<proteinExistence type="predicted"/>
<name>A0A0F9FED2_9ZZZZ</name>
<dbReference type="EMBL" id="LAZR01023949">
    <property type="protein sequence ID" value="KKL76771.1"/>
    <property type="molecule type" value="Genomic_DNA"/>
</dbReference>
<dbReference type="AlphaFoldDB" id="A0A0F9FED2"/>
<evidence type="ECO:0000313" key="1">
    <source>
        <dbReference type="EMBL" id="KKL76771.1"/>
    </source>
</evidence>
<reference evidence="1" key="1">
    <citation type="journal article" date="2015" name="Nature">
        <title>Complex archaea that bridge the gap between prokaryotes and eukaryotes.</title>
        <authorList>
            <person name="Spang A."/>
            <person name="Saw J.H."/>
            <person name="Jorgensen S.L."/>
            <person name="Zaremba-Niedzwiedzka K."/>
            <person name="Martijn J."/>
            <person name="Lind A.E."/>
            <person name="van Eijk R."/>
            <person name="Schleper C."/>
            <person name="Guy L."/>
            <person name="Ettema T.J."/>
        </authorList>
    </citation>
    <scope>NUCLEOTIDE SEQUENCE</scope>
</reference>
<accession>A0A0F9FED2</accession>
<comment type="caution">
    <text evidence="1">The sequence shown here is derived from an EMBL/GenBank/DDBJ whole genome shotgun (WGS) entry which is preliminary data.</text>
</comment>